<protein>
    <recommendedName>
        <fullName evidence="1">F-box domain-containing protein</fullName>
    </recommendedName>
</protein>
<sequence>MSLPLLALPPEIQTEILRYLNHADLVRMRMVCSDLREKINTTASLLYTLALGMHEMKDGTRSGLGSTDRVRKLKEYQQEWRRLRFSKSTDLHCDENYQFEIAGSFAAFTFTDDHKRIRFTQLPSELRGIDKKEWTIDLPHKVRDFTMVPTADLLVQVVENADFVYEVHLLTMSTGQPHPRAVIHMLQCNVGHRVIELEFHVMEDRLAILFMPVEPFVLAVWNWETGMPYALPDQVSCDIASVSFLDRDFIITPWIYEEYEGRHVMSTVGLDVTDVSIPSLPRRPCQLILPQVTADKAPNIKLIGNMSAPPGSGRAEGSELAVSTWFSPAPRNRILGILINVYDDGVPVHEGDDYPYVLIVSVNDVLRCIREHIKKDEGLVTLEWETWGPHSTRFLPHKIPDNCERFIHGTSFATIDDDRAAQKLHVYDFGSAKFDACQSADEWAGLDEEYVTEPVTHDLPKAFQDPLTTFLAYHVTRSVVPKTTKGNLNIDAAVGLLHDGLALARVCRALRDAIDNTGTLLHKMMLEPTNMVDGSDSRCSLTERMQRLKPYDKARRALQWSSETHVPFGGRLWDIAGNVVACTDATSPTINFVQLPSTLRGIEEKRWSTPSSQLLCDFTFDPSQDLLVIISARKRTIYEVHLLSMSTGEQHPFAQVSPLVHTVRHPPVQFELLVFGDKLGVLFVSNEEVSVFAVWNWRTNEQYEAPFANDFITSACFLDANTVMATAYTHQVTAPNNVYLKVVDISTPARPTPLCHLHFPTMHTSTDAMADITWDLPPTWENGAPPGYFAPSPTQRILGVSISAWTIEGNVIAGAAARRVPLMLIVSVPAVLAQLPPRTTASFPVSISWAEWGPPATRIFDHEFSPVWVCYIRGLRYVAIDLNANVPSTYSVFDFSDAGASAAAKSEQRSVYHNDNVFSEDVETFLPCHEARGTIPRRPELPLLSYAMLADDGIVFVPHEGQGFWAWTV</sequence>
<evidence type="ECO:0000259" key="1">
    <source>
        <dbReference type="PROSITE" id="PS50181"/>
    </source>
</evidence>
<organism evidence="2 3">
    <name type="scientific">Schizophyllum amplum</name>
    <dbReference type="NCBI Taxonomy" id="97359"/>
    <lineage>
        <taxon>Eukaryota</taxon>
        <taxon>Fungi</taxon>
        <taxon>Dikarya</taxon>
        <taxon>Basidiomycota</taxon>
        <taxon>Agaricomycotina</taxon>
        <taxon>Agaricomycetes</taxon>
        <taxon>Agaricomycetidae</taxon>
        <taxon>Agaricales</taxon>
        <taxon>Schizophyllaceae</taxon>
        <taxon>Schizophyllum</taxon>
    </lineage>
</organism>
<proteinExistence type="predicted"/>
<dbReference type="InterPro" id="IPR036047">
    <property type="entry name" value="F-box-like_dom_sf"/>
</dbReference>
<dbReference type="Pfam" id="PF00646">
    <property type="entry name" value="F-box"/>
    <property type="match status" value="1"/>
</dbReference>
<gene>
    <name evidence="2" type="ORF">BD626DRAFT_534268</name>
</gene>
<dbReference type="Proteomes" id="UP000320762">
    <property type="component" value="Unassembled WGS sequence"/>
</dbReference>
<dbReference type="SUPFAM" id="SSF69322">
    <property type="entry name" value="Tricorn protease domain 2"/>
    <property type="match status" value="1"/>
</dbReference>
<dbReference type="CDD" id="cd09917">
    <property type="entry name" value="F-box_SF"/>
    <property type="match status" value="1"/>
</dbReference>
<dbReference type="OrthoDB" id="2745718at2759"/>
<accession>A0A550CTH2</accession>
<keyword evidence="3" id="KW-1185">Reference proteome</keyword>
<dbReference type="PROSITE" id="PS50181">
    <property type="entry name" value="FBOX"/>
    <property type="match status" value="1"/>
</dbReference>
<evidence type="ECO:0000313" key="3">
    <source>
        <dbReference type="Proteomes" id="UP000320762"/>
    </source>
</evidence>
<dbReference type="AlphaFoldDB" id="A0A550CTH2"/>
<reference evidence="2 3" key="1">
    <citation type="journal article" date="2019" name="New Phytol.">
        <title>Comparative genomics reveals unique wood-decay strategies and fruiting body development in the Schizophyllaceae.</title>
        <authorList>
            <person name="Almasi E."/>
            <person name="Sahu N."/>
            <person name="Krizsan K."/>
            <person name="Balint B."/>
            <person name="Kovacs G.M."/>
            <person name="Kiss B."/>
            <person name="Cseklye J."/>
            <person name="Drula E."/>
            <person name="Henrissat B."/>
            <person name="Nagy I."/>
            <person name="Chovatia M."/>
            <person name="Adam C."/>
            <person name="LaButti K."/>
            <person name="Lipzen A."/>
            <person name="Riley R."/>
            <person name="Grigoriev I.V."/>
            <person name="Nagy L.G."/>
        </authorList>
    </citation>
    <scope>NUCLEOTIDE SEQUENCE [LARGE SCALE GENOMIC DNA]</scope>
    <source>
        <strain evidence="2 3">NL-1724</strain>
    </source>
</reference>
<dbReference type="EMBL" id="VDMD01000002">
    <property type="protein sequence ID" value="TRM68083.1"/>
    <property type="molecule type" value="Genomic_DNA"/>
</dbReference>
<dbReference type="STRING" id="97359.A0A550CTH2"/>
<feature type="domain" description="F-box" evidence="1">
    <location>
        <begin position="2"/>
        <end position="49"/>
    </location>
</feature>
<dbReference type="InterPro" id="IPR001810">
    <property type="entry name" value="F-box_dom"/>
</dbReference>
<evidence type="ECO:0000313" key="2">
    <source>
        <dbReference type="EMBL" id="TRM68083.1"/>
    </source>
</evidence>
<name>A0A550CTH2_9AGAR</name>
<comment type="caution">
    <text evidence="2">The sequence shown here is derived from an EMBL/GenBank/DDBJ whole genome shotgun (WGS) entry which is preliminary data.</text>
</comment>
<dbReference type="SMART" id="SM00256">
    <property type="entry name" value="FBOX"/>
    <property type="match status" value="1"/>
</dbReference>
<dbReference type="SUPFAM" id="SSF81383">
    <property type="entry name" value="F-box domain"/>
    <property type="match status" value="1"/>
</dbReference>